<dbReference type="SUPFAM" id="SSF48371">
    <property type="entry name" value="ARM repeat"/>
    <property type="match status" value="1"/>
</dbReference>
<name>A0A7I9VJD5_9BACT</name>
<feature type="chain" id="PRO_5029472476" description="HEAT repeat domain-containing protein" evidence="1">
    <location>
        <begin position="24"/>
        <end position="246"/>
    </location>
</feature>
<reference evidence="3" key="1">
    <citation type="journal article" date="2020" name="Appl. Environ. Microbiol.">
        <title>Diazotrophic Anaeromyxobacter Isolates from Soils.</title>
        <authorList>
            <person name="Masuda Y."/>
            <person name="Yamanaka H."/>
            <person name="Xu Z.X."/>
            <person name="Shiratori Y."/>
            <person name="Aono T."/>
            <person name="Amachi S."/>
            <person name="Senoo K."/>
            <person name="Itoh H."/>
        </authorList>
    </citation>
    <scope>NUCLEOTIDE SEQUENCE [LARGE SCALE GENOMIC DNA]</scope>
    <source>
        <strain evidence="3">R267</strain>
    </source>
</reference>
<gene>
    <name evidence="2" type="ORF">AMYX_10090</name>
</gene>
<dbReference type="PANTHER" id="PTHR12697:SF5">
    <property type="entry name" value="DEOXYHYPUSINE HYDROXYLASE"/>
    <property type="match status" value="1"/>
</dbReference>
<dbReference type="SMART" id="SM00567">
    <property type="entry name" value="EZ_HEAT"/>
    <property type="match status" value="3"/>
</dbReference>
<keyword evidence="3" id="KW-1185">Reference proteome</keyword>
<evidence type="ECO:0000313" key="3">
    <source>
        <dbReference type="Proteomes" id="UP000503640"/>
    </source>
</evidence>
<evidence type="ECO:0000256" key="1">
    <source>
        <dbReference type="SAM" id="SignalP"/>
    </source>
</evidence>
<dbReference type="Pfam" id="PF13646">
    <property type="entry name" value="HEAT_2"/>
    <property type="match status" value="1"/>
</dbReference>
<dbReference type="Proteomes" id="UP000503640">
    <property type="component" value="Unassembled WGS sequence"/>
</dbReference>
<feature type="signal peptide" evidence="1">
    <location>
        <begin position="1"/>
        <end position="23"/>
    </location>
</feature>
<organism evidence="2 3">
    <name type="scientific">Anaeromyxobacter diazotrophicus</name>
    <dbReference type="NCBI Taxonomy" id="2590199"/>
    <lineage>
        <taxon>Bacteria</taxon>
        <taxon>Pseudomonadati</taxon>
        <taxon>Myxococcota</taxon>
        <taxon>Myxococcia</taxon>
        <taxon>Myxococcales</taxon>
        <taxon>Cystobacterineae</taxon>
        <taxon>Anaeromyxobacteraceae</taxon>
        <taxon>Anaeromyxobacter</taxon>
    </lineage>
</organism>
<sequence>MSRFPLHALLAAAALAATPPARAGDAQAARALAALRQDPSRKVRARAAEVLAGRAGRGAVPALCRTLTEDEAAAVRVAAASALQRLGDPSARWALRDASARDPDPSVREAASRALDVLLRGARAVVLEEPQGGGAAARAALQRALAAELPRRGFAVVDGRAAAGYHLKPAVLRVDLSRAGGGARVEVKASVVAVDGSGRIAAMVEGGARARTAAAGAPVEELEAQAFAAAAGSLCEDLARRLLEAP</sequence>
<dbReference type="RefSeq" id="WP_176063580.1">
    <property type="nucleotide sequence ID" value="NZ_BJTG01000002.1"/>
</dbReference>
<protein>
    <recommendedName>
        <fullName evidence="4">HEAT repeat domain-containing protein</fullName>
    </recommendedName>
</protein>
<dbReference type="GO" id="GO:0016491">
    <property type="term" value="F:oxidoreductase activity"/>
    <property type="evidence" value="ECO:0007669"/>
    <property type="project" value="TreeGrafter"/>
</dbReference>
<accession>A0A7I9VJD5</accession>
<dbReference type="AlphaFoldDB" id="A0A7I9VJD5"/>
<dbReference type="InterPro" id="IPR004155">
    <property type="entry name" value="PBS_lyase_HEAT"/>
</dbReference>
<dbReference type="Gene3D" id="1.25.10.10">
    <property type="entry name" value="Leucine-rich Repeat Variant"/>
    <property type="match status" value="1"/>
</dbReference>
<evidence type="ECO:0000313" key="2">
    <source>
        <dbReference type="EMBL" id="GEJ56268.1"/>
    </source>
</evidence>
<proteinExistence type="predicted"/>
<comment type="caution">
    <text evidence="2">The sequence shown here is derived from an EMBL/GenBank/DDBJ whole genome shotgun (WGS) entry which is preliminary data.</text>
</comment>
<dbReference type="EMBL" id="BJTG01000002">
    <property type="protein sequence ID" value="GEJ56268.1"/>
    <property type="molecule type" value="Genomic_DNA"/>
</dbReference>
<dbReference type="InterPro" id="IPR011989">
    <property type="entry name" value="ARM-like"/>
</dbReference>
<dbReference type="InterPro" id="IPR016024">
    <property type="entry name" value="ARM-type_fold"/>
</dbReference>
<keyword evidence="1" id="KW-0732">Signal</keyword>
<dbReference type="PANTHER" id="PTHR12697">
    <property type="entry name" value="PBS LYASE HEAT-LIKE PROTEIN"/>
    <property type="match status" value="1"/>
</dbReference>
<evidence type="ECO:0008006" key="4">
    <source>
        <dbReference type="Google" id="ProtNLM"/>
    </source>
</evidence>